<protein>
    <submittedName>
        <fullName evidence="1">Uncharacterized protein</fullName>
    </submittedName>
</protein>
<accession>A0A397WNU3</accession>
<evidence type="ECO:0000313" key="2">
    <source>
        <dbReference type="Proteomes" id="UP000266622"/>
    </source>
</evidence>
<gene>
    <name evidence="1" type="ORF">BXU00_00480</name>
</gene>
<proteinExistence type="predicted"/>
<evidence type="ECO:0000313" key="1">
    <source>
        <dbReference type="EMBL" id="RIB35571.1"/>
    </source>
</evidence>
<name>A0A397WNU3_9ARCH</name>
<reference evidence="1 2" key="1">
    <citation type="journal article" date="2018" name="Syst. Appl. Microbiol.">
        <title>A new symbiotic nanoarchaeote (Candidatus Nanoclepta minutus) and its host (Zestosphaera tikiterensis gen. nov., sp. nov.) from a New Zealand hot spring.</title>
        <authorList>
            <person name="St John E."/>
            <person name="Liu Y."/>
            <person name="Podar M."/>
            <person name="Stott M.B."/>
            <person name="Meneghin J."/>
            <person name="Chen Z."/>
            <person name="Lagutin K."/>
            <person name="Mitchell K."/>
            <person name="Reysenbach A.L."/>
        </authorList>
    </citation>
    <scope>NUCLEOTIDE SEQUENCE [LARGE SCALE GENOMIC DNA]</scope>
    <source>
        <strain evidence="1">NZ3</strain>
    </source>
</reference>
<dbReference type="Proteomes" id="UP000266622">
    <property type="component" value="Unassembled WGS sequence"/>
</dbReference>
<dbReference type="AlphaFoldDB" id="A0A397WNU3"/>
<organism evidence="1 2">
    <name type="scientific">Candidatus Nanoclepta minutus</name>
    <dbReference type="NCBI Taxonomy" id="1940235"/>
    <lineage>
        <taxon>Archaea</taxon>
        <taxon>Nanobdellota</taxon>
        <taxon>Candidatus Nanoclepta</taxon>
    </lineage>
</organism>
<dbReference type="EMBL" id="MWMI01000001">
    <property type="protein sequence ID" value="RIB35571.1"/>
    <property type="molecule type" value="Genomic_DNA"/>
</dbReference>
<comment type="caution">
    <text evidence="1">The sequence shown here is derived from an EMBL/GenBank/DDBJ whole genome shotgun (WGS) entry which is preliminary data.</text>
</comment>
<sequence>MNNGFGYNFRELLYHWYRTYKEHKINTIMIIIVDYSYKKGEILYGTTLIENISKIKDFLEKNRLTVAHIKDLGKKQKINIKNKWKKFLEDTNNLLLLKELTNYKFFKYENDLIDYLKSFDSIYNTIILDDHIKINFNYAKVIYESSIYITRKDLIILVKLIDTLIYLKQEGILR</sequence>